<evidence type="ECO:0000313" key="1">
    <source>
        <dbReference type="EMBL" id="KAA6334264.1"/>
    </source>
</evidence>
<organism evidence="1">
    <name type="scientific">termite gut metagenome</name>
    <dbReference type="NCBI Taxonomy" id="433724"/>
    <lineage>
        <taxon>unclassified sequences</taxon>
        <taxon>metagenomes</taxon>
        <taxon>organismal metagenomes</taxon>
    </lineage>
</organism>
<dbReference type="PANTHER" id="PTHR30115:SF11">
    <property type="entry name" value="NITROGEN REGULATORY PROTEIN P-II HOMOLOG"/>
    <property type="match status" value="1"/>
</dbReference>
<dbReference type="GO" id="GO:0030234">
    <property type="term" value="F:enzyme regulator activity"/>
    <property type="evidence" value="ECO:0007669"/>
    <property type="project" value="InterPro"/>
</dbReference>
<dbReference type="GO" id="GO:0005524">
    <property type="term" value="F:ATP binding"/>
    <property type="evidence" value="ECO:0007669"/>
    <property type="project" value="TreeGrafter"/>
</dbReference>
<dbReference type="InterPro" id="IPR011322">
    <property type="entry name" value="N-reg_PII-like_a/b"/>
</dbReference>
<dbReference type="SUPFAM" id="SSF54913">
    <property type="entry name" value="GlnB-like"/>
    <property type="match status" value="1"/>
</dbReference>
<dbReference type="GO" id="GO:0006808">
    <property type="term" value="P:regulation of nitrogen utilization"/>
    <property type="evidence" value="ECO:0007669"/>
    <property type="project" value="InterPro"/>
</dbReference>
<comment type="caution">
    <text evidence="1">The sequence shown here is derived from an EMBL/GenBank/DDBJ whole genome shotgun (WGS) entry which is preliminary data.</text>
</comment>
<dbReference type="PRINTS" id="PR00340">
    <property type="entry name" value="PIIGLNB"/>
</dbReference>
<dbReference type="InterPro" id="IPR015867">
    <property type="entry name" value="N-reg_PII/ATP_PRibTrfase_C"/>
</dbReference>
<accession>A0A5J4RL07</accession>
<dbReference type="PANTHER" id="PTHR30115">
    <property type="entry name" value="NITROGEN REGULATORY PROTEIN P-II"/>
    <property type="match status" value="1"/>
</dbReference>
<dbReference type="EMBL" id="SNRY01001017">
    <property type="protein sequence ID" value="KAA6334264.1"/>
    <property type="molecule type" value="Genomic_DNA"/>
</dbReference>
<dbReference type="PROSITE" id="PS51343">
    <property type="entry name" value="PII_GLNB_DOM"/>
    <property type="match status" value="1"/>
</dbReference>
<dbReference type="GO" id="GO:0005829">
    <property type="term" value="C:cytosol"/>
    <property type="evidence" value="ECO:0007669"/>
    <property type="project" value="TreeGrafter"/>
</dbReference>
<dbReference type="Pfam" id="PF00543">
    <property type="entry name" value="P-II"/>
    <property type="match status" value="1"/>
</dbReference>
<dbReference type="AlphaFoldDB" id="A0A5J4RL07"/>
<gene>
    <name evidence="1" type="ORF">EZS27_017404</name>
</gene>
<reference evidence="1" key="1">
    <citation type="submission" date="2019-03" db="EMBL/GenBank/DDBJ databases">
        <title>Single cell metagenomics reveals metabolic interactions within the superorganism composed of flagellate Streblomastix strix and complex community of Bacteroidetes bacteria on its surface.</title>
        <authorList>
            <person name="Treitli S.C."/>
            <person name="Kolisko M."/>
            <person name="Husnik F."/>
            <person name="Keeling P."/>
            <person name="Hampl V."/>
        </authorList>
    </citation>
    <scope>NUCLEOTIDE SEQUENCE</scope>
    <source>
        <strain evidence="1">STM</strain>
    </source>
</reference>
<dbReference type="Gene3D" id="3.30.70.120">
    <property type="match status" value="1"/>
</dbReference>
<proteinExistence type="predicted"/>
<name>A0A5J4RL07_9ZZZZ</name>
<dbReference type="InterPro" id="IPR002187">
    <property type="entry name" value="N-reg_PII"/>
</dbReference>
<protein>
    <submittedName>
        <fullName evidence="1">Nitrogen regulatory protein P-II</fullName>
    </submittedName>
</protein>
<sequence length="124" mass="13278">MKEIIAIIRPSKMNATKKILDGLGIPSVTGIPVLGRGTQRGLNTGLSGIDVHPHMLAKGQVSGMKFIPKRMLVIVARDEDTEIIIDALVKANRTGFIGDGKIFVSPTDDAMRISSEERGDAALI</sequence>
<dbReference type="SMART" id="SM00938">
    <property type="entry name" value="P-II"/>
    <property type="match status" value="1"/>
</dbReference>